<feature type="transmembrane region" description="Helical" evidence="1">
    <location>
        <begin position="247"/>
        <end position="271"/>
    </location>
</feature>
<feature type="transmembrane region" description="Helical" evidence="1">
    <location>
        <begin position="208"/>
        <end position="227"/>
    </location>
</feature>
<dbReference type="Proteomes" id="UP001500630">
    <property type="component" value="Unassembled WGS sequence"/>
</dbReference>
<evidence type="ECO:0008006" key="4">
    <source>
        <dbReference type="Google" id="ProtNLM"/>
    </source>
</evidence>
<feature type="transmembrane region" description="Helical" evidence="1">
    <location>
        <begin position="322"/>
        <end position="346"/>
    </location>
</feature>
<gene>
    <name evidence="2" type="ORF">GCM10022419_030530</name>
</gene>
<organism evidence="2 3">
    <name type="scientific">Nonomuraea rosea</name>
    <dbReference type="NCBI Taxonomy" id="638574"/>
    <lineage>
        <taxon>Bacteria</taxon>
        <taxon>Bacillati</taxon>
        <taxon>Actinomycetota</taxon>
        <taxon>Actinomycetes</taxon>
        <taxon>Streptosporangiales</taxon>
        <taxon>Streptosporangiaceae</taxon>
        <taxon>Nonomuraea</taxon>
    </lineage>
</organism>
<keyword evidence="1" id="KW-1133">Transmembrane helix</keyword>
<proteinExistence type="predicted"/>
<evidence type="ECO:0000313" key="2">
    <source>
        <dbReference type="EMBL" id="GAA3548135.1"/>
    </source>
</evidence>
<dbReference type="RefSeq" id="WP_345562172.1">
    <property type="nucleotide sequence ID" value="NZ_BAABDQ010000005.1"/>
</dbReference>
<feature type="transmembrane region" description="Helical" evidence="1">
    <location>
        <begin position="155"/>
        <end position="175"/>
    </location>
</feature>
<reference evidence="3" key="1">
    <citation type="journal article" date="2019" name="Int. J. Syst. Evol. Microbiol.">
        <title>The Global Catalogue of Microorganisms (GCM) 10K type strain sequencing project: providing services to taxonomists for standard genome sequencing and annotation.</title>
        <authorList>
            <consortium name="The Broad Institute Genomics Platform"/>
            <consortium name="The Broad Institute Genome Sequencing Center for Infectious Disease"/>
            <person name="Wu L."/>
            <person name="Ma J."/>
        </authorList>
    </citation>
    <scope>NUCLEOTIDE SEQUENCE [LARGE SCALE GENOMIC DNA]</scope>
    <source>
        <strain evidence="3">JCM 17326</strain>
    </source>
</reference>
<sequence length="376" mass="40052">MEKTSTTPARWPVWVTYAAGGWSLLYGGLALSWALGGPGFPFGEGDLPDARAESFLGSATAAGTAPVLAGLCFAGALLALLMAMRSRGQARTARLGGAARVAVLVPAWAGAFTLVALIPDARIMTAIGYAPIFLVGLPWGWPDADYFALAFPWQVQNLLLCTLGGLLWAGAALAYQRRTDGACQSCGRSEARPATWTSRESAARWGRWAAYTAFVVPFFYAVIRWAWALGIPLLFSEEGIRWLHETGMAWAGAGLATFAAVGGVLTLGLVQRWGEIWPRWTLVRAGRPVPRAFPLVFASLVTAVLASAGAVAVRITDWSDPAAWLVSPMAYWPLWALALGVATLGFHYRTRAACRRCGYGTAGDRPSSRASVIGDS</sequence>
<dbReference type="EMBL" id="BAABDQ010000005">
    <property type="protein sequence ID" value="GAA3548135.1"/>
    <property type="molecule type" value="Genomic_DNA"/>
</dbReference>
<accession>A0ABP6W9J8</accession>
<keyword evidence="3" id="KW-1185">Reference proteome</keyword>
<keyword evidence="1" id="KW-0472">Membrane</keyword>
<feature type="transmembrane region" description="Helical" evidence="1">
    <location>
        <begin position="55"/>
        <end position="83"/>
    </location>
</feature>
<name>A0ABP6W9J8_9ACTN</name>
<feature type="transmembrane region" description="Helical" evidence="1">
    <location>
        <begin position="12"/>
        <end position="35"/>
    </location>
</feature>
<keyword evidence="1" id="KW-0812">Transmembrane</keyword>
<feature type="transmembrane region" description="Helical" evidence="1">
    <location>
        <begin position="292"/>
        <end position="316"/>
    </location>
</feature>
<evidence type="ECO:0000256" key="1">
    <source>
        <dbReference type="SAM" id="Phobius"/>
    </source>
</evidence>
<feature type="transmembrane region" description="Helical" evidence="1">
    <location>
        <begin position="95"/>
        <end position="118"/>
    </location>
</feature>
<evidence type="ECO:0000313" key="3">
    <source>
        <dbReference type="Proteomes" id="UP001500630"/>
    </source>
</evidence>
<comment type="caution">
    <text evidence="2">The sequence shown here is derived from an EMBL/GenBank/DDBJ whole genome shotgun (WGS) entry which is preliminary data.</text>
</comment>
<protein>
    <recommendedName>
        <fullName evidence="4">NYN domain-containing protein</fullName>
    </recommendedName>
</protein>